<reference evidence="1 2" key="1">
    <citation type="submission" date="2016-01" db="EMBL/GenBank/DDBJ databases">
        <title>Complete genome sequence of a soil Actinobacterium, Isoptericola dokdonensis DS-3.</title>
        <authorList>
            <person name="Kwon S.-K."/>
            <person name="Kim J.F."/>
        </authorList>
    </citation>
    <scope>NUCLEOTIDE SEQUENCE [LARGE SCALE GENOMIC DNA]</scope>
    <source>
        <strain evidence="1 2">DS-3</strain>
    </source>
</reference>
<name>A0A168F690_9MICO</name>
<evidence type="ECO:0000313" key="1">
    <source>
        <dbReference type="EMBL" id="ANC30946.1"/>
    </source>
</evidence>
<evidence type="ECO:0000313" key="2">
    <source>
        <dbReference type="Proteomes" id="UP000076794"/>
    </source>
</evidence>
<dbReference type="InterPro" id="IPR012545">
    <property type="entry name" value="DUF1697"/>
</dbReference>
<dbReference type="PATRIC" id="fig|1300344.3.peg.1391"/>
<dbReference type="RefSeq" id="WP_068202335.1">
    <property type="nucleotide sequence ID" value="NZ_CP014209.1"/>
</dbReference>
<dbReference type="PIRSF" id="PIRSF008502">
    <property type="entry name" value="UCP008502"/>
    <property type="match status" value="1"/>
</dbReference>
<evidence type="ECO:0008006" key="3">
    <source>
        <dbReference type="Google" id="ProtNLM"/>
    </source>
</evidence>
<proteinExistence type="predicted"/>
<dbReference type="Gene3D" id="3.30.70.1280">
    <property type="entry name" value="SP0830-like domains"/>
    <property type="match status" value="1"/>
</dbReference>
<dbReference type="PANTHER" id="PTHR36439">
    <property type="entry name" value="BLL4334 PROTEIN"/>
    <property type="match status" value="1"/>
</dbReference>
<dbReference type="EMBL" id="CP014209">
    <property type="protein sequence ID" value="ANC30946.1"/>
    <property type="molecule type" value="Genomic_DNA"/>
</dbReference>
<dbReference type="AlphaFoldDB" id="A0A168F690"/>
<gene>
    <name evidence="1" type="ORF">I598_1388</name>
</gene>
<organism evidence="1 2">
    <name type="scientific">Isoptericola dokdonensis DS-3</name>
    <dbReference type="NCBI Taxonomy" id="1300344"/>
    <lineage>
        <taxon>Bacteria</taxon>
        <taxon>Bacillati</taxon>
        <taxon>Actinomycetota</taxon>
        <taxon>Actinomycetes</taxon>
        <taxon>Micrococcales</taxon>
        <taxon>Promicromonosporaceae</taxon>
        <taxon>Isoptericola</taxon>
    </lineage>
</organism>
<dbReference type="Proteomes" id="UP000076794">
    <property type="component" value="Chromosome"/>
</dbReference>
<dbReference type="Pfam" id="PF08002">
    <property type="entry name" value="DUF1697"/>
    <property type="match status" value="1"/>
</dbReference>
<dbReference type="PANTHER" id="PTHR36439:SF1">
    <property type="entry name" value="DUF1697 DOMAIN-CONTAINING PROTEIN"/>
    <property type="match status" value="1"/>
</dbReference>
<dbReference type="KEGG" id="ido:I598_1388"/>
<protein>
    <recommendedName>
        <fullName evidence="3">DUF1697 domain-containing protein</fullName>
    </recommendedName>
</protein>
<dbReference type="STRING" id="1300344.I598_1388"/>
<keyword evidence="2" id="KW-1185">Reference proteome</keyword>
<sequence length="181" mass="18996">MTTYAVLLRGVNVGGHRRVPAADLRAAADAVGLGDPRTYATSGNLVVTCDDAATTDQVAHDLTTALADRLGLEVQVVAVAADRLARLLAAVPFPDAARDEPAKVLLHVGPRDVDAAGVARLADEHTGPERVAVAEGALYVHHVDGVGRSRLTGDRIDRAAGTWTTGRSWRTVIRLLEMAAP</sequence>
<dbReference type="SUPFAM" id="SSF160379">
    <property type="entry name" value="SP0830-like"/>
    <property type="match status" value="1"/>
</dbReference>
<accession>A0A168F690</accession>
<dbReference type="OrthoDB" id="9806494at2"/>